<evidence type="ECO:0000259" key="1">
    <source>
        <dbReference type="PROSITE" id="PS51186"/>
    </source>
</evidence>
<dbReference type="InterPro" id="IPR050276">
    <property type="entry name" value="MshD_Acetyltransferase"/>
</dbReference>
<dbReference type="InterPro" id="IPR000182">
    <property type="entry name" value="GNAT_dom"/>
</dbReference>
<evidence type="ECO:0000313" key="2">
    <source>
        <dbReference type="EMBL" id="GAA4429947.1"/>
    </source>
</evidence>
<accession>A0ABP8LK78</accession>
<dbReference type="Gene3D" id="3.40.630.30">
    <property type="match status" value="1"/>
</dbReference>
<evidence type="ECO:0000313" key="3">
    <source>
        <dbReference type="Proteomes" id="UP001500552"/>
    </source>
</evidence>
<sequence>MIVEADLDDLDEVYALWRELLDFHQSHHPIFRCKPGSEQVLRKELLQRLKDKDTKVFGYVQQDEWQGLVMANLKQAAPGFLFSKKGYIAETFIKAPCRGKGIGNELVEAAKNWLTDKGADHIELQVSVKNNTAIRFWEKQGFTPTTQHMMLDVSSKAKNS</sequence>
<comment type="caution">
    <text evidence="2">The sequence shown here is derived from an EMBL/GenBank/DDBJ whole genome shotgun (WGS) entry which is preliminary data.</text>
</comment>
<dbReference type="Pfam" id="PF00583">
    <property type="entry name" value="Acetyltransf_1"/>
    <property type="match status" value="1"/>
</dbReference>
<dbReference type="SUPFAM" id="SSF55729">
    <property type="entry name" value="Acyl-CoA N-acyltransferases (Nat)"/>
    <property type="match status" value="1"/>
</dbReference>
<dbReference type="EMBL" id="BAABHC010000005">
    <property type="protein sequence ID" value="GAA4429947.1"/>
    <property type="molecule type" value="Genomic_DNA"/>
</dbReference>
<feature type="domain" description="N-acetyltransferase" evidence="1">
    <location>
        <begin position="1"/>
        <end position="159"/>
    </location>
</feature>
<dbReference type="PROSITE" id="PS51186">
    <property type="entry name" value="GNAT"/>
    <property type="match status" value="1"/>
</dbReference>
<organism evidence="2 3">
    <name type="scientific">Pontibacter saemangeumensis</name>
    <dbReference type="NCBI Taxonomy" id="1084525"/>
    <lineage>
        <taxon>Bacteria</taxon>
        <taxon>Pseudomonadati</taxon>
        <taxon>Bacteroidota</taxon>
        <taxon>Cytophagia</taxon>
        <taxon>Cytophagales</taxon>
        <taxon>Hymenobacteraceae</taxon>
        <taxon>Pontibacter</taxon>
    </lineage>
</organism>
<keyword evidence="3" id="KW-1185">Reference proteome</keyword>
<dbReference type="Proteomes" id="UP001500552">
    <property type="component" value="Unassembled WGS sequence"/>
</dbReference>
<name>A0ABP8LK78_9BACT</name>
<dbReference type="CDD" id="cd04301">
    <property type="entry name" value="NAT_SF"/>
    <property type="match status" value="1"/>
</dbReference>
<reference evidence="3" key="1">
    <citation type="journal article" date="2019" name="Int. J. Syst. Evol. Microbiol.">
        <title>The Global Catalogue of Microorganisms (GCM) 10K type strain sequencing project: providing services to taxonomists for standard genome sequencing and annotation.</title>
        <authorList>
            <consortium name="The Broad Institute Genomics Platform"/>
            <consortium name="The Broad Institute Genome Sequencing Center for Infectious Disease"/>
            <person name="Wu L."/>
            <person name="Ma J."/>
        </authorList>
    </citation>
    <scope>NUCLEOTIDE SEQUENCE [LARGE SCALE GENOMIC DNA]</scope>
    <source>
        <strain evidence="3">JCM 17926</strain>
    </source>
</reference>
<proteinExistence type="predicted"/>
<dbReference type="RefSeq" id="WP_345158142.1">
    <property type="nucleotide sequence ID" value="NZ_BAABHC010000005.1"/>
</dbReference>
<dbReference type="InterPro" id="IPR016181">
    <property type="entry name" value="Acyl_CoA_acyltransferase"/>
</dbReference>
<dbReference type="PANTHER" id="PTHR43617">
    <property type="entry name" value="L-AMINO ACID N-ACETYLTRANSFERASE"/>
    <property type="match status" value="1"/>
</dbReference>
<gene>
    <name evidence="2" type="ORF">GCM10023188_16000</name>
</gene>
<protein>
    <recommendedName>
        <fullName evidence="1">N-acetyltransferase domain-containing protein</fullName>
    </recommendedName>
</protein>